<evidence type="ECO:0000256" key="7">
    <source>
        <dbReference type="ARBA" id="ARBA00022692"/>
    </source>
</evidence>
<dbReference type="InterPro" id="IPR039431">
    <property type="entry name" value="Vta1/CALS_N"/>
</dbReference>
<evidence type="ECO:0000256" key="9">
    <source>
        <dbReference type="ARBA" id="ARBA00022989"/>
    </source>
</evidence>
<evidence type="ECO:0000259" key="16">
    <source>
        <dbReference type="SMART" id="SM01205"/>
    </source>
</evidence>
<dbReference type="GO" id="GO:0000148">
    <property type="term" value="C:1,3-beta-D-glucan synthase complex"/>
    <property type="evidence" value="ECO:0007669"/>
    <property type="project" value="InterPro"/>
</dbReference>
<dbReference type="GO" id="GO:0003843">
    <property type="term" value="F:1,3-beta-D-glucan synthase activity"/>
    <property type="evidence" value="ECO:0007669"/>
    <property type="project" value="UniProtKB-EC"/>
</dbReference>
<keyword evidence="4" id="KW-1003">Cell membrane</keyword>
<dbReference type="EMBL" id="JAAMPC010000002">
    <property type="protein sequence ID" value="KAG2324071.1"/>
    <property type="molecule type" value="Genomic_DNA"/>
</dbReference>
<keyword evidence="10 15" id="KW-0472">Membrane</keyword>
<comment type="subcellular location">
    <subcellularLocation>
        <location evidence="1">Cell membrane</location>
        <topology evidence="1">Multi-pass membrane protein</topology>
    </subcellularLocation>
</comment>
<feature type="compositionally biased region" description="Basic and acidic residues" evidence="14">
    <location>
        <begin position="436"/>
        <end position="450"/>
    </location>
</feature>
<feature type="region of interest" description="Disordered" evidence="14">
    <location>
        <begin position="436"/>
        <end position="456"/>
    </location>
</feature>
<dbReference type="Pfam" id="PF04652">
    <property type="entry name" value="Vta1"/>
    <property type="match status" value="1"/>
</dbReference>
<keyword evidence="9 15" id="KW-1133">Transmembrane helix</keyword>
<keyword evidence="6" id="KW-0808">Transferase</keyword>
<proteinExistence type="inferred from homology"/>
<comment type="catalytic activity">
    <reaction evidence="13">
        <text>[(1-&gt;3)-beta-D-glucosyl](n) + UDP-alpha-D-glucose = [(1-&gt;3)-beta-D-glucosyl](n+1) + UDP + H(+)</text>
        <dbReference type="Rhea" id="RHEA:21476"/>
        <dbReference type="Rhea" id="RHEA-COMP:11146"/>
        <dbReference type="Rhea" id="RHEA-COMP:14303"/>
        <dbReference type="ChEBI" id="CHEBI:15378"/>
        <dbReference type="ChEBI" id="CHEBI:37671"/>
        <dbReference type="ChEBI" id="CHEBI:58223"/>
        <dbReference type="ChEBI" id="CHEBI:58885"/>
        <dbReference type="EC" id="2.4.1.34"/>
    </reaction>
</comment>
<feature type="domain" description="1,3-beta-glucan synthase component FKS1-like" evidence="16">
    <location>
        <begin position="311"/>
        <end position="426"/>
    </location>
</feature>
<feature type="transmembrane region" description="Helical" evidence="15">
    <location>
        <begin position="1755"/>
        <end position="1772"/>
    </location>
</feature>
<evidence type="ECO:0000256" key="4">
    <source>
        <dbReference type="ARBA" id="ARBA00022475"/>
    </source>
</evidence>
<evidence type="ECO:0000256" key="6">
    <source>
        <dbReference type="ARBA" id="ARBA00022679"/>
    </source>
</evidence>
<dbReference type="Gene3D" id="1.25.40.270">
    <property type="entry name" value="Vacuolar protein sorting-associated protein vta1"/>
    <property type="match status" value="1"/>
</dbReference>
<gene>
    <name evidence="17" type="ORF">Bca52824_006799</name>
</gene>
<feature type="transmembrane region" description="Helical" evidence="15">
    <location>
        <begin position="656"/>
        <end position="677"/>
    </location>
</feature>
<feature type="transmembrane region" description="Helical" evidence="15">
    <location>
        <begin position="1612"/>
        <end position="1634"/>
    </location>
</feature>
<comment type="caution">
    <text evidence="17">The sequence shown here is derived from an EMBL/GenBank/DDBJ whole genome shotgun (WGS) entry which is preliminary data.</text>
</comment>
<feature type="transmembrane region" description="Helical" evidence="15">
    <location>
        <begin position="697"/>
        <end position="719"/>
    </location>
</feature>
<sequence>MASTSGGRGEDGRPPQMQPVRSLSRRMTRAGTMMIDHANEDENVVDSELVPSSLASIAPVLRVANEIEGHNPRVAYLCRFHAFEKAHRMDPTSSGRGVRQFKTYLLHNLEQEEPTSDPKEIQNYYQNFYEDNIQRGEGKKTPEEMAKLYQMATVLYDVLKTVVPPARIDEKTHRYAKEVERKKNHYEHYNILPLDAGGAKTAIMELPETPSSSTNPDQVEREETRSYNDILEWLALVFGFQKGNVANQREHLILLLANVDVRKRDLENYDELKPSTVRKLMDKYFKNYRSWCKYLRCESYLRFPPGCNEQQLSLVYIGLYLLIWGEASNIRFMPECLCYIFHKMANEVHGILFSNVYPVTGDTYEAGAPDDEAFLRNVITPIYQVLRKEVRRNKMGKASHSKWRNYDDLNEYFWDKRCFRLGWPMKPEADFFIHSDEISPHPNERRDQGPHGKRKPKTNFVEVRTFWNLYRSFDRLWMFLVLSLQTMMIIAWSSTGSILAIFEEDVFKNVLTIFITSAFLNLLQATLDVILSFGAWKSLKFSQILRFITKFLMAAMWAIVLPIAYSKSVQNPTGLIKFFSSWVQSWPHQTLYNYAIALYVLPNILAAVFFLLPPLRRIMERSNMRIVTLIMWWAQPKLYVGRGMHEEMFALFKYTFFWVMLLLSKLAFSYYVEILPLVKPTQLIWNMSGVNYQWHEFFPNATHNIGVIISIWGPIVLVYFMDTQIWYAIFSTLFGGIYGAFSHLGEIRTLGMLRSRFRFVPSAFCSKLTPSPPGRAKRKHLDEQVNENDIARFSQMWNKFIYTMRDEDLISDRERDLLLVPSSSGDVTVVQWPPFLLASKIPIALDMAKDFKGKEDAELFKKIKSEYYMYYAVVEAYESMRDVIYGLLEDESDKRIVREICFEIDDSIQQHRFLSAFRMTGMPLLSDKLEKFLKILLSDYGEGETYKSQIINVLQDIIEIITQDVMVKGHEILERAHYQSGDIENEKKEQRFEKINLGGQDDSWREKVVRLLLLVTVKESAINIPQSFEARRRMTFFANSLFMNMPDAPRVRDMLSFSVLTPYYKEDVIYSEEELNKENEDGISILFYLQRIYPEEWSNFSERVNDPKRKFSEKDKADQLREWVSYRGQTLSRTVRGMMYYRMALELQCFQEYTEYAAHSGYLPSASYDEFMNRARALADLKFIYVVSCQVYGNQKKSSDGRDRSCYNNILQLMLKYPSLRVAYIDEREETINKKSQKVFYSVLLKGCNKLDEEIYRIKLPGNPTEIGEGKPENQNHAIIFTRGEALQTIDMNQDNYFEETFKMRNVLQEFDEGRRGKRNPTILGLREHILLEETSFVTIGQRVLANPLRVRFHYGHPDIFDRIFHITRGGISKASKIINLSEDIFAGYNSTLRGGYITHHEYIQAGKGRDVGMNQVSVLKPNRDVYRLGRRFDFYRMLSFYFTTVGFYFSSMITVLTVYVFLYGRLYLVLSGLEKEILQSATVHQSKALEEALAAQSVFQLGFLMVLPMVMEIGLEKGFRKALGDFIIMQLQLASVFFTFQLGTKAHYFGRTILHGGSKYRATGRGFVVFHAKFADNYRLYSRSHFVKGLELVMLLIVYQVYGNSYRSSSLYIYITFSMWFLVTSWLFAPFIFNPSGFEWQKTVDDWTDWKRWMGNRGGIGIVVEKVGNHVWNCVPPQLSSPRHNNSGLWTLLGSLVGSSPRPKDGIDGKKEIGTDFQVMFRILKALLFLGFLSVMTVLFVVCGLTIADVCASFLAFLPTGWAILLIGQALRGVLKGLGFWDSVKELGRAYEYIMGLLIFTPIAVLSWFPFVSEFQTRLLFNQAFSRGLQISMILAGKKDKETPAPSK</sequence>
<dbReference type="Proteomes" id="UP000886595">
    <property type="component" value="Unassembled WGS sequence"/>
</dbReference>
<feature type="transmembrane region" description="Helical" evidence="15">
    <location>
        <begin position="1441"/>
        <end position="1463"/>
    </location>
</feature>
<evidence type="ECO:0000256" key="14">
    <source>
        <dbReference type="SAM" id="MobiDB-lite"/>
    </source>
</evidence>
<keyword evidence="18" id="KW-1185">Reference proteome</keyword>
<evidence type="ECO:0000256" key="8">
    <source>
        <dbReference type="ARBA" id="ARBA00022960"/>
    </source>
</evidence>
<dbReference type="OrthoDB" id="1880850at2759"/>
<evidence type="ECO:0000313" key="18">
    <source>
        <dbReference type="Proteomes" id="UP000886595"/>
    </source>
</evidence>
<name>A0A8X7W6M7_BRACI</name>
<dbReference type="PANTHER" id="PTHR12741">
    <property type="entry name" value="LYST-INTERACTING PROTEIN LIP5 DOPAMINE RESPONSIVE PROTEIN DRG-1"/>
    <property type="match status" value="1"/>
</dbReference>
<accession>A0A8X7W6M7</accession>
<feature type="region of interest" description="Disordered" evidence="14">
    <location>
        <begin position="1"/>
        <end position="26"/>
    </location>
</feature>
<feature type="transmembrane region" description="Helical" evidence="15">
    <location>
        <begin position="476"/>
        <end position="501"/>
    </location>
</feature>
<feature type="transmembrane region" description="Helical" evidence="15">
    <location>
        <begin position="591"/>
        <end position="612"/>
    </location>
</feature>
<comment type="similarity">
    <text evidence="2">Belongs to the glycosyltransferase 48 family.</text>
</comment>
<evidence type="ECO:0000256" key="12">
    <source>
        <dbReference type="ARBA" id="ARBA00032165"/>
    </source>
</evidence>
<reference evidence="17 18" key="1">
    <citation type="submission" date="2020-02" db="EMBL/GenBank/DDBJ databases">
        <authorList>
            <person name="Ma Q."/>
            <person name="Huang Y."/>
            <person name="Song X."/>
            <person name="Pei D."/>
        </authorList>
    </citation>
    <scope>NUCLEOTIDE SEQUENCE [LARGE SCALE GENOMIC DNA]</scope>
    <source>
        <strain evidence="17">Sxm20200214</strain>
        <tissue evidence="17">Leaf</tissue>
    </source>
</reference>
<evidence type="ECO:0000256" key="1">
    <source>
        <dbReference type="ARBA" id="ARBA00004651"/>
    </source>
</evidence>
<dbReference type="Pfam" id="PF25968">
    <property type="entry name" value="CALS1"/>
    <property type="match status" value="1"/>
</dbReference>
<dbReference type="GO" id="GO:0006075">
    <property type="term" value="P:(1-&gt;3)-beta-D-glucan biosynthetic process"/>
    <property type="evidence" value="ECO:0007669"/>
    <property type="project" value="InterPro"/>
</dbReference>
<dbReference type="GO" id="GO:0008360">
    <property type="term" value="P:regulation of cell shape"/>
    <property type="evidence" value="ECO:0007669"/>
    <property type="project" value="UniProtKB-KW"/>
</dbReference>
<evidence type="ECO:0000256" key="2">
    <source>
        <dbReference type="ARBA" id="ARBA00009040"/>
    </source>
</evidence>
<evidence type="ECO:0000256" key="5">
    <source>
        <dbReference type="ARBA" id="ARBA00022676"/>
    </source>
</evidence>
<dbReference type="GO" id="GO:0071555">
    <property type="term" value="P:cell wall organization"/>
    <property type="evidence" value="ECO:0007669"/>
    <property type="project" value="UniProtKB-KW"/>
</dbReference>
<dbReference type="InterPro" id="IPR058851">
    <property type="entry name" value="CALS1_helical"/>
</dbReference>
<organism evidence="17 18">
    <name type="scientific">Brassica carinata</name>
    <name type="common">Ethiopian mustard</name>
    <name type="synonym">Abyssinian cabbage</name>
    <dbReference type="NCBI Taxonomy" id="52824"/>
    <lineage>
        <taxon>Eukaryota</taxon>
        <taxon>Viridiplantae</taxon>
        <taxon>Streptophyta</taxon>
        <taxon>Embryophyta</taxon>
        <taxon>Tracheophyta</taxon>
        <taxon>Spermatophyta</taxon>
        <taxon>Magnoliopsida</taxon>
        <taxon>eudicotyledons</taxon>
        <taxon>Gunneridae</taxon>
        <taxon>Pentapetalae</taxon>
        <taxon>rosids</taxon>
        <taxon>malvids</taxon>
        <taxon>Brassicales</taxon>
        <taxon>Brassicaceae</taxon>
        <taxon>Brassiceae</taxon>
        <taxon>Brassica</taxon>
    </lineage>
</organism>
<dbReference type="Pfam" id="PF02364">
    <property type="entry name" value="Glucan_synthase"/>
    <property type="match status" value="1"/>
</dbReference>
<keyword evidence="11" id="KW-0961">Cell wall biogenesis/degradation</keyword>
<keyword evidence="8" id="KW-0133">Cell shape</keyword>
<dbReference type="InterPro" id="IPR003440">
    <property type="entry name" value="Glyco_trans_48_dom"/>
</dbReference>
<feature type="transmembrane region" description="Helical" evidence="15">
    <location>
        <begin position="725"/>
        <end position="744"/>
    </location>
</feature>
<dbReference type="Pfam" id="PF14288">
    <property type="entry name" value="FKS1_dom1"/>
    <property type="match status" value="1"/>
</dbReference>
<feature type="transmembrane region" description="Helical" evidence="15">
    <location>
        <begin position="1792"/>
        <end position="1812"/>
    </location>
</feature>
<evidence type="ECO:0000256" key="10">
    <source>
        <dbReference type="ARBA" id="ARBA00023136"/>
    </source>
</evidence>
<keyword evidence="7 15" id="KW-0812">Transmembrane</keyword>
<feature type="transmembrane region" description="Helical" evidence="15">
    <location>
        <begin position="1728"/>
        <end position="1749"/>
    </location>
</feature>
<dbReference type="GO" id="GO:0005886">
    <property type="term" value="C:plasma membrane"/>
    <property type="evidence" value="ECO:0007669"/>
    <property type="project" value="UniProtKB-SubCell"/>
</dbReference>
<protein>
    <recommendedName>
        <fullName evidence="12">1,3-beta-glucan synthase</fullName>
        <ecNumber evidence="3">2.4.1.34</ecNumber>
    </recommendedName>
    <alternativeName>
        <fullName evidence="12">1,3-beta-glucan synthase</fullName>
    </alternativeName>
</protein>
<evidence type="ECO:0000256" key="11">
    <source>
        <dbReference type="ARBA" id="ARBA00023316"/>
    </source>
</evidence>
<evidence type="ECO:0000256" key="3">
    <source>
        <dbReference type="ARBA" id="ARBA00012589"/>
    </source>
</evidence>
<evidence type="ECO:0000313" key="17">
    <source>
        <dbReference type="EMBL" id="KAG2324071.1"/>
    </source>
</evidence>
<feature type="transmembrane region" description="Helical" evidence="15">
    <location>
        <begin position="547"/>
        <end position="565"/>
    </location>
</feature>
<dbReference type="PANTHER" id="PTHR12741:SF16">
    <property type="entry name" value="CALLOSE SYNTHASE 7"/>
    <property type="match status" value="1"/>
</dbReference>
<dbReference type="InterPro" id="IPR023175">
    <property type="entry name" value="Vta1/CALS_N_sf"/>
</dbReference>
<feature type="transmembrane region" description="Helical" evidence="15">
    <location>
        <begin position="513"/>
        <end position="535"/>
    </location>
</feature>
<keyword evidence="5" id="KW-0328">Glycosyltransferase</keyword>
<evidence type="ECO:0000256" key="15">
    <source>
        <dbReference type="SAM" id="Phobius"/>
    </source>
</evidence>
<dbReference type="EC" id="2.4.1.34" evidence="3"/>
<dbReference type="InterPro" id="IPR026899">
    <property type="entry name" value="FKS1-like_dom1"/>
</dbReference>
<dbReference type="SMART" id="SM01205">
    <property type="entry name" value="FKS1_dom1"/>
    <property type="match status" value="1"/>
</dbReference>
<evidence type="ECO:0000256" key="13">
    <source>
        <dbReference type="ARBA" id="ARBA00047777"/>
    </source>
</evidence>